<protein>
    <submittedName>
        <fullName evidence="5">Ankyrin</fullName>
    </submittedName>
</protein>
<dbReference type="PANTHER" id="PTHR24189:SF50">
    <property type="entry name" value="ANKYRIN REPEAT AND SOCS BOX PROTEIN 2"/>
    <property type="match status" value="1"/>
</dbReference>
<evidence type="ECO:0000313" key="5">
    <source>
        <dbReference type="EMBL" id="KAF2187311.1"/>
    </source>
</evidence>
<feature type="region of interest" description="Disordered" evidence="3">
    <location>
        <begin position="54"/>
        <end position="95"/>
    </location>
</feature>
<evidence type="ECO:0000259" key="4">
    <source>
        <dbReference type="Pfam" id="PF14420"/>
    </source>
</evidence>
<evidence type="ECO:0000256" key="2">
    <source>
        <dbReference type="ARBA" id="ARBA00023043"/>
    </source>
</evidence>
<feature type="domain" description="Clr5" evidence="4">
    <location>
        <begin position="1"/>
        <end position="53"/>
    </location>
</feature>
<feature type="compositionally biased region" description="Pro residues" evidence="3">
    <location>
        <begin position="678"/>
        <end position="690"/>
    </location>
</feature>
<dbReference type="Pfam" id="PF12796">
    <property type="entry name" value="Ank_2"/>
    <property type="match status" value="1"/>
</dbReference>
<dbReference type="InterPro" id="IPR050745">
    <property type="entry name" value="Multifunctional_regulatory"/>
</dbReference>
<dbReference type="SUPFAM" id="SSF48403">
    <property type="entry name" value="Ankyrin repeat"/>
    <property type="match status" value="1"/>
</dbReference>
<keyword evidence="2" id="KW-0040">ANK repeat</keyword>
<dbReference type="InterPro" id="IPR036770">
    <property type="entry name" value="Ankyrin_rpt-contain_sf"/>
</dbReference>
<dbReference type="Pfam" id="PF14420">
    <property type="entry name" value="Clr5"/>
    <property type="match status" value="1"/>
</dbReference>
<dbReference type="OrthoDB" id="194358at2759"/>
<accession>A0A6A6E5W8</accession>
<keyword evidence="1" id="KW-0677">Repeat</keyword>
<keyword evidence="6" id="KW-1185">Reference proteome</keyword>
<evidence type="ECO:0000256" key="1">
    <source>
        <dbReference type="ARBA" id="ARBA00022737"/>
    </source>
</evidence>
<feature type="compositionally biased region" description="Low complexity" evidence="3">
    <location>
        <begin position="705"/>
        <end position="717"/>
    </location>
</feature>
<dbReference type="PANTHER" id="PTHR24189">
    <property type="entry name" value="MYOTROPHIN"/>
    <property type="match status" value="1"/>
</dbReference>
<dbReference type="Proteomes" id="UP000800200">
    <property type="component" value="Unassembled WGS sequence"/>
</dbReference>
<dbReference type="EMBL" id="ML994627">
    <property type="protein sequence ID" value="KAF2187311.1"/>
    <property type="molecule type" value="Genomic_DNA"/>
</dbReference>
<evidence type="ECO:0000256" key="3">
    <source>
        <dbReference type="SAM" id="MobiDB-lite"/>
    </source>
</evidence>
<feature type="compositionally biased region" description="Basic and acidic residues" evidence="3">
    <location>
        <begin position="69"/>
        <end position="79"/>
    </location>
</feature>
<proteinExistence type="predicted"/>
<dbReference type="Gene3D" id="1.25.40.20">
    <property type="entry name" value="Ankyrin repeat-containing domain"/>
    <property type="match status" value="2"/>
</dbReference>
<dbReference type="SMART" id="SM00248">
    <property type="entry name" value="ANK"/>
    <property type="match status" value="6"/>
</dbReference>
<dbReference type="AlphaFoldDB" id="A0A6A6E5W8"/>
<gene>
    <name evidence="5" type="ORF">K469DRAFT_111880</name>
</gene>
<dbReference type="InterPro" id="IPR025676">
    <property type="entry name" value="Clr5_dom"/>
</dbReference>
<evidence type="ECO:0000313" key="6">
    <source>
        <dbReference type="Proteomes" id="UP000800200"/>
    </source>
</evidence>
<organism evidence="5 6">
    <name type="scientific">Zopfia rhizophila CBS 207.26</name>
    <dbReference type="NCBI Taxonomy" id="1314779"/>
    <lineage>
        <taxon>Eukaryota</taxon>
        <taxon>Fungi</taxon>
        <taxon>Dikarya</taxon>
        <taxon>Ascomycota</taxon>
        <taxon>Pezizomycotina</taxon>
        <taxon>Dothideomycetes</taxon>
        <taxon>Dothideomycetes incertae sedis</taxon>
        <taxon>Zopfiaceae</taxon>
        <taxon>Zopfia</taxon>
    </lineage>
</organism>
<reference evidence="5" key="1">
    <citation type="journal article" date="2020" name="Stud. Mycol.">
        <title>101 Dothideomycetes genomes: a test case for predicting lifestyles and emergence of pathogens.</title>
        <authorList>
            <person name="Haridas S."/>
            <person name="Albert R."/>
            <person name="Binder M."/>
            <person name="Bloem J."/>
            <person name="Labutti K."/>
            <person name="Salamov A."/>
            <person name="Andreopoulos B."/>
            <person name="Baker S."/>
            <person name="Barry K."/>
            <person name="Bills G."/>
            <person name="Bluhm B."/>
            <person name="Cannon C."/>
            <person name="Castanera R."/>
            <person name="Culley D."/>
            <person name="Daum C."/>
            <person name="Ezra D."/>
            <person name="Gonzalez J."/>
            <person name="Henrissat B."/>
            <person name="Kuo A."/>
            <person name="Liang C."/>
            <person name="Lipzen A."/>
            <person name="Lutzoni F."/>
            <person name="Magnuson J."/>
            <person name="Mondo S."/>
            <person name="Nolan M."/>
            <person name="Ohm R."/>
            <person name="Pangilinan J."/>
            <person name="Park H.-J."/>
            <person name="Ramirez L."/>
            <person name="Alfaro M."/>
            <person name="Sun H."/>
            <person name="Tritt A."/>
            <person name="Yoshinaga Y."/>
            <person name="Zwiers L.-H."/>
            <person name="Turgeon B."/>
            <person name="Goodwin S."/>
            <person name="Spatafora J."/>
            <person name="Crous P."/>
            <person name="Grigoriev I."/>
        </authorList>
    </citation>
    <scope>NUCLEOTIDE SEQUENCE</scope>
    <source>
        <strain evidence="5">CBS 207.26</strain>
    </source>
</reference>
<name>A0A6A6E5W8_9PEZI</name>
<feature type="region of interest" description="Disordered" evidence="3">
    <location>
        <begin position="670"/>
        <end position="717"/>
    </location>
</feature>
<dbReference type="InterPro" id="IPR002110">
    <property type="entry name" value="Ankyrin_rpt"/>
</dbReference>
<sequence length="795" mass="87925">MTKDWDSVQIRIKKLSVDQKKCLEEVKAIMESKYRFRASTRAYRMKLKEWGYTRHNPRKATAPNPGSDGEGRDGEESDRSATAGGDTPLLDQSRELLPRTCPWTQGAKWINDSVMKMLAAVLDADSQKLEQLIQANPNHVNHTIGLPFDGPGGRFLGHPAAHSCILLQHQGQTLLDVASALPSSPVIWVLLAHGAKGTTHPRGTTDLAFHNAIRNGRTFTVQSLIDSGGAKVNGLPGSSWKPLRQAAFWIMPDIVRLLLDRGAEVNDNPLHLDGMPFKTALQLVLDRRVTDNTNPPVREGCEKILKMLLDAGANIHTAPTEDLNGLTPFETFIRPWQGDPLWISKLSPTDIECFESFVRKGADLQIPFNTFPCAAPHGQTFEHQVLWHSTPLAARLLIDHAAPSPEANGSNMLHEIVGSCPDAKRHPADTLRDVEVLLKRGADPNYRDSHRSITPLARCLENCPAVDILPRVRILIDGGADPELRDGNGVEPIIAAVRLFEEPLNLQLMELMVKKYRGRYPNGIYLWSEGYFPISGDPTFAEVLKYSERKGRFAEEVARMLPDDVRQVFQEACVSIASRNFLDAATKRAKMTRGLSLTASEKGEIQEVIAIRQAASLSEYRFDQGFVMGLLRPTTPLRIPTTDFAEASSSAPMLYDGIAMMPGLLPESSLSASLPSSLPTPLPTSLPSPLPVETSAVHNTARRASASSDSSHGSTSSFFVPSTTMIKWPVGKPLKPGNKEKFLKLCEDMKRYKCDSCGDRMMYSGAEYTKHEEEHLHSVNCFLPNCPRRFCVAER</sequence>